<name>A0A6N8HC31_9FLAO</name>
<dbReference type="EMBL" id="WOWP01000025">
    <property type="protein sequence ID" value="MUV03772.1"/>
    <property type="molecule type" value="Genomic_DNA"/>
</dbReference>
<reference evidence="2 3" key="1">
    <citation type="submission" date="2019-12" db="EMBL/GenBank/DDBJ databases">
        <authorList>
            <person name="Sun J.-Q."/>
        </authorList>
    </citation>
    <scope>NUCLEOTIDE SEQUENCE [LARGE SCALE GENOMIC DNA]</scope>
    <source>
        <strain evidence="2 3">JCM 17928</strain>
    </source>
</reference>
<dbReference type="RefSeq" id="WP_157482984.1">
    <property type="nucleotide sequence ID" value="NZ_WOWP01000025.1"/>
</dbReference>
<gene>
    <name evidence="2" type="ORF">GN157_08630</name>
</gene>
<dbReference type="AlphaFoldDB" id="A0A6N8HC31"/>
<organism evidence="2 3">
    <name type="scientific">Flavobacterium rakeshii</name>
    <dbReference type="NCBI Taxonomy" id="1038845"/>
    <lineage>
        <taxon>Bacteria</taxon>
        <taxon>Pseudomonadati</taxon>
        <taxon>Bacteroidota</taxon>
        <taxon>Flavobacteriia</taxon>
        <taxon>Flavobacteriales</taxon>
        <taxon>Flavobacteriaceae</taxon>
        <taxon>Flavobacterium</taxon>
    </lineage>
</organism>
<evidence type="ECO:0000256" key="1">
    <source>
        <dbReference type="SAM" id="SignalP"/>
    </source>
</evidence>
<dbReference type="OrthoDB" id="9937274at2"/>
<proteinExistence type="predicted"/>
<comment type="caution">
    <text evidence="2">The sequence shown here is derived from an EMBL/GenBank/DDBJ whole genome shotgun (WGS) entry which is preliminary data.</text>
</comment>
<sequence>MKNFILLLLFFISVPCYSQSITVKPLGPMDQPYPIIIFLPKTENDSNTYVTNSFFNYTFYLDNTTYNKLFDYIKNYNSDPENLNLSYFPGGTYSISYTNTNSETTTKIVMGHKKSEQFFRKIKKLTRKHNEELKSELSYLINRLK</sequence>
<accession>A0A6N8HC31</accession>
<dbReference type="Proteomes" id="UP000433945">
    <property type="component" value="Unassembled WGS sequence"/>
</dbReference>
<feature type="signal peptide" evidence="1">
    <location>
        <begin position="1"/>
        <end position="18"/>
    </location>
</feature>
<evidence type="ECO:0000313" key="3">
    <source>
        <dbReference type="Proteomes" id="UP000433945"/>
    </source>
</evidence>
<keyword evidence="1" id="KW-0732">Signal</keyword>
<keyword evidence="3" id="KW-1185">Reference proteome</keyword>
<evidence type="ECO:0000313" key="2">
    <source>
        <dbReference type="EMBL" id="MUV03772.1"/>
    </source>
</evidence>
<feature type="chain" id="PRO_5026896175" evidence="1">
    <location>
        <begin position="19"/>
        <end position="145"/>
    </location>
</feature>
<protein>
    <submittedName>
        <fullName evidence="2">Uncharacterized protein</fullName>
    </submittedName>
</protein>